<dbReference type="Gene3D" id="1.10.4080.10">
    <property type="entry name" value="ADP-ribosylation/Crystallin J1"/>
    <property type="match status" value="1"/>
</dbReference>
<dbReference type="Pfam" id="PF03747">
    <property type="entry name" value="ADP_ribosyl_GH"/>
    <property type="match status" value="1"/>
</dbReference>
<dbReference type="RefSeq" id="WP_046772011.1">
    <property type="nucleotide sequence ID" value="NZ_LBMC01000054.1"/>
</dbReference>
<comment type="cofactor">
    <cofactor evidence="1">
        <name>Mg(2+)</name>
        <dbReference type="ChEBI" id="CHEBI:18420"/>
    </cofactor>
    <text evidence="1">Binds 2 magnesium ions per subunit.</text>
</comment>
<feature type="binding site" evidence="1">
    <location>
        <position position="290"/>
    </location>
    <ligand>
        <name>Mg(2+)</name>
        <dbReference type="ChEBI" id="CHEBI:18420"/>
        <label>1</label>
    </ligand>
</feature>
<dbReference type="InterPro" id="IPR036705">
    <property type="entry name" value="Ribosyl_crysJ1_sf"/>
</dbReference>
<dbReference type="PANTHER" id="PTHR16222">
    <property type="entry name" value="ADP-RIBOSYLGLYCOHYDROLASE"/>
    <property type="match status" value="1"/>
</dbReference>
<feature type="binding site" evidence="1">
    <location>
        <position position="78"/>
    </location>
    <ligand>
        <name>Mg(2+)</name>
        <dbReference type="ChEBI" id="CHEBI:18420"/>
        <label>1</label>
    </ligand>
</feature>
<evidence type="ECO:0000313" key="2">
    <source>
        <dbReference type="EMBL" id="SDU79000.1"/>
    </source>
</evidence>
<dbReference type="Proteomes" id="UP000182977">
    <property type="component" value="Chromosome I"/>
</dbReference>
<dbReference type="PANTHER" id="PTHR16222:SF12">
    <property type="entry name" value="ADP-RIBOSYLGLYCOHYDROLASE-RELATED"/>
    <property type="match status" value="1"/>
</dbReference>
<name>A0A1H2LD86_9ACTN</name>
<evidence type="ECO:0000256" key="1">
    <source>
        <dbReference type="PIRSR" id="PIRSR605502-1"/>
    </source>
</evidence>
<proteinExistence type="predicted"/>
<gene>
    <name evidence="2" type="ORF">SAMN04488563_5908</name>
</gene>
<accession>A0A1H2LD86</accession>
<keyword evidence="1" id="KW-0479">Metal-binding</keyword>
<feature type="binding site" evidence="1">
    <location>
        <position position="77"/>
    </location>
    <ligand>
        <name>Mg(2+)</name>
        <dbReference type="ChEBI" id="CHEBI:18420"/>
        <label>1</label>
    </ligand>
</feature>
<protein>
    <submittedName>
        <fullName evidence="2">ADP-ribosylglycohydrolase</fullName>
    </submittedName>
</protein>
<dbReference type="EMBL" id="LT629791">
    <property type="protein sequence ID" value="SDU79000.1"/>
    <property type="molecule type" value="Genomic_DNA"/>
</dbReference>
<feature type="binding site" evidence="1">
    <location>
        <position position="289"/>
    </location>
    <ligand>
        <name>Mg(2+)</name>
        <dbReference type="ChEBI" id="CHEBI:18420"/>
        <label>1</label>
    </ligand>
</feature>
<dbReference type="GO" id="GO:0016787">
    <property type="term" value="F:hydrolase activity"/>
    <property type="evidence" value="ECO:0007669"/>
    <property type="project" value="UniProtKB-KW"/>
</dbReference>
<dbReference type="AlphaFoldDB" id="A0A1H2LD86"/>
<keyword evidence="3" id="KW-1185">Reference proteome</keyword>
<organism evidence="2 3">
    <name type="scientific">Jiangella alkaliphila</name>
    <dbReference type="NCBI Taxonomy" id="419479"/>
    <lineage>
        <taxon>Bacteria</taxon>
        <taxon>Bacillati</taxon>
        <taxon>Actinomycetota</taxon>
        <taxon>Actinomycetes</taxon>
        <taxon>Jiangellales</taxon>
        <taxon>Jiangellaceae</taxon>
        <taxon>Jiangella</taxon>
    </lineage>
</organism>
<dbReference type="InterPro" id="IPR005502">
    <property type="entry name" value="Ribosyl_crysJ1"/>
</dbReference>
<keyword evidence="2" id="KW-0378">Hydrolase</keyword>
<dbReference type="STRING" id="419479.SAMN04488563_5908"/>
<dbReference type="SUPFAM" id="SSF101478">
    <property type="entry name" value="ADP-ribosylglycohydrolase"/>
    <property type="match status" value="1"/>
</dbReference>
<evidence type="ECO:0000313" key="3">
    <source>
        <dbReference type="Proteomes" id="UP000182977"/>
    </source>
</evidence>
<reference evidence="3" key="1">
    <citation type="submission" date="2016-10" db="EMBL/GenBank/DDBJ databases">
        <authorList>
            <person name="Varghese N."/>
            <person name="Submissions S."/>
        </authorList>
    </citation>
    <scope>NUCLEOTIDE SEQUENCE [LARGE SCALE GENOMIC DNA]</scope>
    <source>
        <strain evidence="3">DSM 45079</strain>
    </source>
</reference>
<dbReference type="OrthoDB" id="2822542at2"/>
<dbReference type="InterPro" id="IPR050792">
    <property type="entry name" value="ADP-ribosylglycohydrolase"/>
</dbReference>
<feature type="binding site" evidence="1">
    <location>
        <position position="79"/>
    </location>
    <ligand>
        <name>Mg(2+)</name>
        <dbReference type="ChEBI" id="CHEBI:18420"/>
        <label>1</label>
    </ligand>
</feature>
<dbReference type="GO" id="GO:0046872">
    <property type="term" value="F:metal ion binding"/>
    <property type="evidence" value="ECO:0007669"/>
    <property type="project" value="UniProtKB-KW"/>
</dbReference>
<keyword evidence="1" id="KW-0460">Magnesium</keyword>
<sequence length="342" mass="35273">MTVPSTPSRRDRARGALLGLAIGDAAGLPALFHRTTRLGGRRDVLWRFSAELDQQRVLRFMLPFTLGRPEPLRLSGTDDAEFAAAAALILLDDAADLFEGWRRHVVDHAAEVWSGIAERASIVNAEAGLTPPATGNDNPAHFDDGAVARAVPAGIRHADDPERAVLVATRLAEITHAEDGVWAAGAMAASVAAAVSGASTAAVVDAGIARIPADSWLGRQVARALGLAEAAATPLDLVADLADEIANASYSFGTVAPETLASAYAIVLATGGDPATAIPLAGMVAKQSDSMPAMVGALSGALHGEAALPSRWREKVDELRGHCLPHLAGRSLTAVADALVAP</sequence>